<feature type="compositionally biased region" description="Polar residues" evidence="1">
    <location>
        <begin position="1"/>
        <end position="11"/>
    </location>
</feature>
<evidence type="ECO:0000313" key="3">
    <source>
        <dbReference type="Proteomes" id="UP001596481"/>
    </source>
</evidence>
<sequence length="110" mass="12429">MSASSIPTGTVSSGGSGARTYPRDDGVAVSRSPPRTTTDAERLQRRNEALRKANERLRRQLAIEKRDRQSVIDGYEHLLSEAQPPRREKREKMPTGVLSRLKSFVRRLRA</sequence>
<keyword evidence="3" id="KW-1185">Reference proteome</keyword>
<dbReference type="Proteomes" id="UP001596481">
    <property type="component" value="Unassembled WGS sequence"/>
</dbReference>
<proteinExistence type="predicted"/>
<feature type="region of interest" description="Disordered" evidence="1">
    <location>
        <begin position="1"/>
        <end position="44"/>
    </location>
</feature>
<gene>
    <name evidence="2" type="ORF">ACFQJC_16750</name>
</gene>
<evidence type="ECO:0000313" key="2">
    <source>
        <dbReference type="EMBL" id="MFC7205170.1"/>
    </source>
</evidence>
<dbReference type="RefSeq" id="WP_390225505.1">
    <property type="nucleotide sequence ID" value="NZ_JBHTAA010000005.1"/>
</dbReference>
<reference evidence="2 3" key="1">
    <citation type="journal article" date="2019" name="Int. J. Syst. Evol. Microbiol.">
        <title>The Global Catalogue of Microorganisms (GCM) 10K type strain sequencing project: providing services to taxonomists for standard genome sequencing and annotation.</title>
        <authorList>
            <consortium name="The Broad Institute Genomics Platform"/>
            <consortium name="The Broad Institute Genome Sequencing Center for Infectious Disease"/>
            <person name="Wu L."/>
            <person name="Ma J."/>
        </authorList>
    </citation>
    <scope>NUCLEOTIDE SEQUENCE [LARGE SCALE GENOMIC DNA]</scope>
    <source>
        <strain evidence="2 3">DSM 29988</strain>
    </source>
</reference>
<dbReference type="EMBL" id="JBHTAA010000005">
    <property type="protein sequence ID" value="MFC7205170.1"/>
    <property type="molecule type" value="Genomic_DNA"/>
</dbReference>
<protein>
    <submittedName>
        <fullName evidence="2">Uncharacterized protein</fullName>
    </submittedName>
</protein>
<comment type="caution">
    <text evidence="2">The sequence shown here is derived from an EMBL/GenBank/DDBJ whole genome shotgun (WGS) entry which is preliminary data.</text>
</comment>
<name>A0ABD5ZIN9_9EURY</name>
<organism evidence="2 3">
    <name type="scientific">Haloferax namakaokahaiae</name>
    <dbReference type="NCBI Taxonomy" id="1748331"/>
    <lineage>
        <taxon>Archaea</taxon>
        <taxon>Methanobacteriati</taxon>
        <taxon>Methanobacteriota</taxon>
        <taxon>Stenosarchaea group</taxon>
        <taxon>Halobacteria</taxon>
        <taxon>Halobacteriales</taxon>
        <taxon>Haloferacaceae</taxon>
        <taxon>Haloferax</taxon>
    </lineage>
</organism>
<evidence type="ECO:0000256" key="1">
    <source>
        <dbReference type="SAM" id="MobiDB-lite"/>
    </source>
</evidence>
<dbReference type="AlphaFoldDB" id="A0ABD5ZIN9"/>
<accession>A0ABD5ZIN9</accession>